<feature type="region of interest" description="Disordered" evidence="2">
    <location>
        <begin position="1179"/>
        <end position="1203"/>
    </location>
</feature>
<evidence type="ECO:0000256" key="2">
    <source>
        <dbReference type="SAM" id="MobiDB-lite"/>
    </source>
</evidence>
<sequence>MNNNRLKINLIKERTLQRKNELEGKQNSNQEQSIFNSNKVFSTQNNNSKNEQYYQNFNKFPQNIDNNNIINRPQNAINENYIQPMISENLSITSPIQPINPYQAFPFKQHPHSQFPSNSSNQVNVKQQRQNAIAKLRRRVEKNSPVESPTNNTFPINNFRIPLTNKEDNILQNIEYNTGNDSTNIPLLSMSNSEYVYGNITTNQHQQYGNTNFLDGNNIISLQNPISSSTQMNNEVKGKLDNKNPLAILSRRIEKSKMDNQEKNKEEINQRKQSLQLLENRTNERIYNNSNNDKGFDLFQNKPNGLYTSPKFSPYLNNSDNSGFSNPSLYTNKMGNIERNDSYSSTSSLTREGSIDIPTSPYDQYPTYSMNTRIPSVDSSHISSFMLPDANNMTRYSSVSSRYSSSSYMEDPQLYNNEYKPFSPQLYYQQQSTSSSSKSIIPSQRAASLSYSQNDMINPQLGAIGNPVNKVSDKTSSNNNSNNIIQLTSPKKSNSPSSSFEPEQNIRQRAIGTLMRRIKNNTDGSTSPTSISPPRIYNNNNNNNNSYDTLNQYNNNFATISNNINNEEENNKKHEQIRKNLFAKLNNRINTVTKTNENNSFPTDKHSHENSPINNTSNQDFINNANNLTNEEKAQVRKSVMNIIGLRTKKNEMEKESQNNVLTIPLEPFKRKFICKLEVNQILNLAMAKKRYIFVFNDALFLCKGIKQNNILKYQIKNIFETKKLRFAIPDDDTILEEQFLSKNPIVKNAVSQFAVNPIKSLRFLFQQKLLHCSSNSIAFFLHCMPGISKRQVGFFVGMPEHNDILEAYINAIPCYNIRLDQSLRFFLKTIKLPSDNNIINRILCSFAKIWHSRNESLVSFDYIMTLKLVFTLISLNAELHPPMSMEALAEYRNEENMERIKQSFFNRFKNNDNNENNNDNNNINNLNGEDNKKNNNNFINNDEINDHYDIPLKLLQDMYESINEEKIEVAPDNVSLLKQNQNNFKVTFSYTPRNQTKINSTMEMEFPTKLYQNEVSGVITVTLPHSNPYIQINIDTQDLKVNPSILTFENSNKAEFTITASKTIGRKLLLFTKKLSEAASQIDMNTQRTILDSYAPIDSKCIKIEPAFMRHSITLETTDNSEGEKTSLLSNGHHNSHSEKTSMNIKKYIFTVDSDQKVQEFIQSTKDYIERASSTSIMNNQRNDNNPTINNNGFLAPPNEKDDQTKLISRSNSIENLAIFMYSDEINLNEEDQKFIHRCGEAIPRNIILLREYFLPNGKKYNTIGRSLSTLKITDMVANGHIYHDSHDTNSVGHRSNSDKSVDSIHDELDESSNDAIPKPPSPSSTEEKSYEEEQFINIVLKQLLI</sequence>
<dbReference type="InterPro" id="IPR000904">
    <property type="entry name" value="Sec7_dom"/>
</dbReference>
<dbReference type="Proteomes" id="UP000193920">
    <property type="component" value="Unassembled WGS sequence"/>
</dbReference>
<feature type="region of interest" description="Disordered" evidence="2">
    <location>
        <begin position="518"/>
        <end position="538"/>
    </location>
</feature>
<feature type="region of interest" description="Disordered" evidence="2">
    <location>
        <begin position="19"/>
        <end position="45"/>
    </location>
</feature>
<dbReference type="Gene3D" id="1.10.1000.11">
    <property type="entry name" value="Arf Nucleotide-binding Site Opener,domain 2"/>
    <property type="match status" value="1"/>
</dbReference>
<organism evidence="4 5">
    <name type="scientific">Neocallimastix californiae</name>
    <dbReference type="NCBI Taxonomy" id="1754190"/>
    <lineage>
        <taxon>Eukaryota</taxon>
        <taxon>Fungi</taxon>
        <taxon>Fungi incertae sedis</taxon>
        <taxon>Chytridiomycota</taxon>
        <taxon>Chytridiomycota incertae sedis</taxon>
        <taxon>Neocallimastigomycetes</taxon>
        <taxon>Neocallimastigales</taxon>
        <taxon>Neocallimastigaceae</taxon>
        <taxon>Neocallimastix</taxon>
    </lineage>
</organism>
<dbReference type="OrthoDB" id="430364at2759"/>
<protein>
    <recommendedName>
        <fullName evidence="3">SEC7 domain-containing protein</fullName>
    </recommendedName>
</protein>
<feature type="region of interest" description="Disordered" evidence="2">
    <location>
        <begin position="341"/>
        <end position="362"/>
    </location>
</feature>
<keyword evidence="1" id="KW-0175">Coiled coil</keyword>
<dbReference type="Gene3D" id="1.10.220.20">
    <property type="match status" value="1"/>
</dbReference>
<dbReference type="Pfam" id="PF01369">
    <property type="entry name" value="Sec7"/>
    <property type="match status" value="1"/>
</dbReference>
<evidence type="ECO:0000256" key="1">
    <source>
        <dbReference type="SAM" id="Coils"/>
    </source>
</evidence>
<gene>
    <name evidence="4" type="ORF">LY90DRAFT_705927</name>
</gene>
<dbReference type="GO" id="GO:0005085">
    <property type="term" value="F:guanyl-nucleotide exchange factor activity"/>
    <property type="evidence" value="ECO:0007669"/>
    <property type="project" value="InterPro"/>
</dbReference>
<evidence type="ECO:0000313" key="5">
    <source>
        <dbReference type="Proteomes" id="UP000193920"/>
    </source>
</evidence>
<proteinExistence type="predicted"/>
<feature type="region of interest" description="Disordered" evidence="2">
    <location>
        <begin position="594"/>
        <end position="618"/>
    </location>
</feature>
<dbReference type="PROSITE" id="PS50190">
    <property type="entry name" value="SEC7"/>
    <property type="match status" value="1"/>
</dbReference>
<feature type="domain" description="SEC7" evidence="3">
    <location>
        <begin position="736"/>
        <end position="966"/>
    </location>
</feature>
<feature type="region of interest" description="Disordered" evidence="2">
    <location>
        <begin position="1286"/>
        <end position="1333"/>
    </location>
</feature>
<feature type="region of interest" description="Disordered" evidence="2">
    <location>
        <begin position="909"/>
        <end position="932"/>
    </location>
</feature>
<dbReference type="SUPFAM" id="SSF48425">
    <property type="entry name" value="Sec7 domain"/>
    <property type="match status" value="1"/>
</dbReference>
<feature type="coiled-coil region" evidence="1">
    <location>
        <begin position="550"/>
        <end position="584"/>
    </location>
</feature>
<keyword evidence="5" id="KW-1185">Reference proteome</keyword>
<feature type="compositionally biased region" description="Low complexity" evidence="2">
    <location>
        <begin position="525"/>
        <end position="538"/>
    </location>
</feature>
<dbReference type="EMBL" id="MCOG01000194">
    <property type="protein sequence ID" value="ORY27227.1"/>
    <property type="molecule type" value="Genomic_DNA"/>
</dbReference>
<dbReference type="PANTHER" id="PTHR10663">
    <property type="entry name" value="GUANYL-NUCLEOTIDE EXCHANGE FACTOR"/>
    <property type="match status" value="1"/>
</dbReference>
<feature type="compositionally biased region" description="Polar residues" evidence="2">
    <location>
        <begin position="25"/>
        <end position="45"/>
    </location>
</feature>
<dbReference type="SMART" id="SM00222">
    <property type="entry name" value="Sec7"/>
    <property type="match status" value="1"/>
</dbReference>
<feature type="compositionally biased region" description="Polar residues" evidence="2">
    <location>
        <begin position="342"/>
        <end position="351"/>
    </location>
</feature>
<evidence type="ECO:0000313" key="4">
    <source>
        <dbReference type="EMBL" id="ORY27227.1"/>
    </source>
</evidence>
<feature type="compositionally biased region" description="Basic and acidic residues" evidence="2">
    <location>
        <begin position="1297"/>
        <end position="1308"/>
    </location>
</feature>
<feature type="region of interest" description="Disordered" evidence="2">
    <location>
        <begin position="464"/>
        <end position="504"/>
    </location>
</feature>
<feature type="compositionally biased region" description="Polar residues" evidence="2">
    <location>
        <begin position="1179"/>
        <end position="1194"/>
    </location>
</feature>
<accession>A0A1Y2AYB9</accession>
<name>A0A1Y2AYB9_9FUNG</name>
<feature type="compositionally biased region" description="Low complexity" evidence="2">
    <location>
        <begin position="476"/>
        <end position="499"/>
    </location>
</feature>
<reference evidence="4 5" key="1">
    <citation type="submission" date="2016-08" db="EMBL/GenBank/DDBJ databases">
        <title>A Parts List for Fungal Cellulosomes Revealed by Comparative Genomics.</title>
        <authorList>
            <consortium name="DOE Joint Genome Institute"/>
            <person name="Haitjema C.H."/>
            <person name="Gilmore S.P."/>
            <person name="Henske J.K."/>
            <person name="Solomon K.V."/>
            <person name="De Groot R."/>
            <person name="Kuo A."/>
            <person name="Mondo S.J."/>
            <person name="Salamov A.A."/>
            <person name="Labutti K."/>
            <person name="Zhao Z."/>
            <person name="Chiniquy J."/>
            <person name="Barry K."/>
            <person name="Brewer H.M."/>
            <person name="Purvine S.O."/>
            <person name="Wright A.T."/>
            <person name="Boxma B."/>
            <person name="Van Alen T."/>
            <person name="Hackstein J.H."/>
            <person name="Baker S.E."/>
            <person name="Grigoriev I.V."/>
            <person name="O'Malley M.A."/>
        </authorList>
    </citation>
    <scope>NUCLEOTIDE SEQUENCE [LARGE SCALE GENOMIC DNA]</scope>
    <source>
        <strain evidence="4 5">G1</strain>
    </source>
</reference>
<feature type="coiled-coil region" evidence="1">
    <location>
        <begin position="246"/>
        <end position="281"/>
    </location>
</feature>
<dbReference type="InterPro" id="IPR023394">
    <property type="entry name" value="Sec7_C_sf"/>
</dbReference>
<feature type="region of interest" description="Disordered" evidence="2">
    <location>
        <begin position="1120"/>
        <end position="1141"/>
    </location>
</feature>
<evidence type="ECO:0000259" key="3">
    <source>
        <dbReference type="PROSITE" id="PS50190"/>
    </source>
</evidence>
<dbReference type="GO" id="GO:0032012">
    <property type="term" value="P:regulation of ARF protein signal transduction"/>
    <property type="evidence" value="ECO:0007669"/>
    <property type="project" value="InterPro"/>
</dbReference>
<comment type="caution">
    <text evidence="4">The sequence shown here is derived from an EMBL/GenBank/DDBJ whole genome shotgun (WGS) entry which is preliminary data.</text>
</comment>
<dbReference type="STRING" id="1754190.A0A1Y2AYB9"/>
<dbReference type="InterPro" id="IPR035999">
    <property type="entry name" value="Sec7_dom_sf"/>
</dbReference>